<accession>A0A1W2ETC9</accession>
<dbReference type="Pfam" id="PF06980">
    <property type="entry name" value="DUF1302"/>
    <property type="match status" value="1"/>
</dbReference>
<proteinExistence type="predicted"/>
<organism evidence="1 2">
    <name type="scientific">Desulfocicer vacuolatum DSM 3385</name>
    <dbReference type="NCBI Taxonomy" id="1121400"/>
    <lineage>
        <taxon>Bacteria</taxon>
        <taxon>Pseudomonadati</taxon>
        <taxon>Thermodesulfobacteriota</taxon>
        <taxon>Desulfobacteria</taxon>
        <taxon>Desulfobacterales</taxon>
        <taxon>Desulfobacteraceae</taxon>
        <taxon>Desulfocicer</taxon>
    </lineage>
</organism>
<evidence type="ECO:0008006" key="3">
    <source>
        <dbReference type="Google" id="ProtNLM"/>
    </source>
</evidence>
<dbReference type="AlphaFoldDB" id="A0A1W2ETC9"/>
<evidence type="ECO:0000313" key="1">
    <source>
        <dbReference type="EMBL" id="SMD12957.1"/>
    </source>
</evidence>
<reference evidence="1 2" key="1">
    <citation type="submission" date="2017-04" db="EMBL/GenBank/DDBJ databases">
        <authorList>
            <person name="Afonso C.L."/>
            <person name="Miller P.J."/>
            <person name="Scott M.A."/>
            <person name="Spackman E."/>
            <person name="Goraichik I."/>
            <person name="Dimitrov K.M."/>
            <person name="Suarez D.L."/>
            <person name="Swayne D.E."/>
        </authorList>
    </citation>
    <scope>NUCLEOTIDE SEQUENCE [LARGE SCALE GENOMIC DNA]</scope>
    <source>
        <strain evidence="1 2">DSM 3385</strain>
    </source>
</reference>
<evidence type="ECO:0000313" key="2">
    <source>
        <dbReference type="Proteomes" id="UP000192418"/>
    </source>
</evidence>
<protein>
    <recommendedName>
        <fullName evidence="3">DUF1302 domain-containing protein</fullName>
    </recommendedName>
</protein>
<dbReference type="RefSeq" id="WP_084071902.1">
    <property type="nucleotide sequence ID" value="NZ_FWXY01000044.1"/>
</dbReference>
<keyword evidence="2" id="KW-1185">Reference proteome</keyword>
<name>A0A1W2ETC9_9BACT</name>
<dbReference type="OrthoDB" id="9801336at2"/>
<dbReference type="InterPro" id="IPR010727">
    <property type="entry name" value="DUF1302"/>
</dbReference>
<dbReference type="STRING" id="1121400.SAMN02746065_1444"/>
<sequence length="501" mass="57242">MTDRANFKKKKLILRGGVTLLVMLMLAFPVAAVEFDFGQAHGSIMGYINQSVGFNITGGDHFDTQQDFNSAVFQALVETKVHLTPRLRFFGSVSLNADWAYGLLDGKDDWKAKGFDKADDDRFILGDFDDVLKEFHLTWTPGDFMFRVGKQVVVWGETDGIRIMDQINPEDQRRGITDVEFESTILPLWLLRAEYFITPDTEWMTELGFQFIFNPNVKFRSNESVSVGGDVWGIWGANVMAGPGMSVGSFDQAIEEPDEWDDEGYEYGFRIRTVMADAIMTLNYFNGVANTPVTIMTGDPRIEVSPWDNRLILHLPEAGYYPDLEFVGATFTRDFPGIYIKALGGVSPVLRAEIVYAMDSTFTNNLNAFEELDELQIGIGLDWKFKINFLNPKAYFSLFSQFVNRKILDYPDYGLSVQSNRKDWIFVMNTTYFHNKLEPAVTYWHDETNNADLLKLELGWEYSHKWEYTIGAVFFSGDKDGAGFEPFANKDQFFMTVSHRF</sequence>
<gene>
    <name evidence="1" type="ORF">SAMN02746065_1444</name>
</gene>
<dbReference type="EMBL" id="FWXY01000044">
    <property type="protein sequence ID" value="SMD12957.1"/>
    <property type="molecule type" value="Genomic_DNA"/>
</dbReference>
<dbReference type="Proteomes" id="UP000192418">
    <property type="component" value="Unassembled WGS sequence"/>
</dbReference>